<dbReference type="EMBL" id="ADKX01000037">
    <property type="protein sequence ID" value="EFW04417.1"/>
    <property type="molecule type" value="Genomic_DNA"/>
</dbReference>
<evidence type="ECO:0000313" key="2">
    <source>
        <dbReference type="Proteomes" id="UP000003157"/>
    </source>
</evidence>
<dbReference type="AlphaFoldDB" id="E7GC06"/>
<organism evidence="1 2">
    <name type="scientific">Coprobacillus cateniformis</name>
    <dbReference type="NCBI Taxonomy" id="100884"/>
    <lineage>
        <taxon>Bacteria</taxon>
        <taxon>Bacillati</taxon>
        <taxon>Bacillota</taxon>
        <taxon>Erysipelotrichia</taxon>
        <taxon>Erysipelotrichales</taxon>
        <taxon>Coprobacillaceae</taxon>
        <taxon>Coprobacillus</taxon>
    </lineage>
</organism>
<dbReference type="Proteomes" id="UP000003157">
    <property type="component" value="Unassembled WGS sequence"/>
</dbReference>
<dbReference type="GeneID" id="78230232"/>
<protein>
    <submittedName>
        <fullName evidence="1">Uncharacterized protein</fullName>
    </submittedName>
</protein>
<gene>
    <name evidence="1" type="ORF">HMPREF9488_02297</name>
</gene>
<keyword evidence="2" id="KW-1185">Reference proteome</keyword>
<accession>E7GC06</accession>
<dbReference type="OrthoDB" id="1795836at2"/>
<dbReference type="STRING" id="100884.GCA_000269565_02412"/>
<comment type="caution">
    <text evidence="1">The sequence shown here is derived from an EMBL/GenBank/DDBJ whole genome shotgun (WGS) entry which is preliminary data.</text>
</comment>
<sequence>MEKEKLKLTGILEERFQHYDEVLENGCNDPLWADGVNLNLIRNHIIIAKRNIEEVFSVEDYPDVYYRMTPKKIDDDYMAKPDKIREKAKEVLDMFNSYFYLEELKNASYYLDKNQLLETGIGSVLCLIQYLDEAIKEDDLVGMRRLSKNSDYKMKEFEKAYENLREINMEEERQISLFEMMM</sequence>
<proteinExistence type="predicted"/>
<name>E7GC06_9FIRM</name>
<dbReference type="RefSeq" id="WP_008789387.1">
    <property type="nucleotide sequence ID" value="NZ_AKCB01000001.1"/>
</dbReference>
<dbReference type="eggNOG" id="ENOG502ZAER">
    <property type="taxonomic scope" value="Bacteria"/>
</dbReference>
<dbReference type="HOGENOM" id="CLU_1341429_0_0_9"/>
<evidence type="ECO:0000313" key="1">
    <source>
        <dbReference type="EMBL" id="EFW04417.1"/>
    </source>
</evidence>
<reference evidence="1 2" key="1">
    <citation type="submission" date="2010-12" db="EMBL/GenBank/DDBJ databases">
        <title>The Genome Sequence of Coprobacillus sp. strain 29_1.</title>
        <authorList>
            <consortium name="The Broad Institute Genome Sequencing Platform"/>
            <person name="Earl A."/>
            <person name="Ward D."/>
            <person name="Feldgarden M."/>
            <person name="Gevers D."/>
            <person name="Daigneault M."/>
            <person name="Sibley C.D."/>
            <person name="White A."/>
            <person name="Strauss J."/>
            <person name="Allen-Vercoe E."/>
            <person name="Young S.K."/>
            <person name="Zeng Q."/>
            <person name="Gargeya S."/>
            <person name="Fitzgerald M."/>
            <person name="Haas B."/>
            <person name="Abouelleil A."/>
            <person name="Alvarado L."/>
            <person name="Arachchi H.M."/>
            <person name="Berlin A."/>
            <person name="Brown A."/>
            <person name="Chapman S.B."/>
            <person name="Chen Z."/>
            <person name="Dunbar C."/>
            <person name="Freedman E."/>
            <person name="Gearin G."/>
            <person name="Gellesch M."/>
            <person name="Goldberg J."/>
            <person name="Griggs A."/>
            <person name="Gujja S."/>
            <person name="Heilman E."/>
            <person name="Heiman D."/>
            <person name="Howarth C."/>
            <person name="Larson L."/>
            <person name="Lui A."/>
            <person name="MacDonald P.J.P."/>
            <person name="Mehta T."/>
            <person name="Montmayeur A."/>
            <person name="Murphy C."/>
            <person name="Neiman D."/>
            <person name="Pearson M."/>
            <person name="Priest M."/>
            <person name="Roberts A."/>
            <person name="Saif S."/>
            <person name="Shea T."/>
            <person name="Shenoy N."/>
            <person name="Sisk P."/>
            <person name="Stolte C."/>
            <person name="Sykes S."/>
            <person name="White J."/>
            <person name="Yandava C."/>
            <person name="Nusbaum C."/>
            <person name="Birren B."/>
        </authorList>
    </citation>
    <scope>NUCLEOTIDE SEQUENCE [LARGE SCALE GENOMIC DNA]</scope>
    <source>
        <strain evidence="1 2">29_1</strain>
    </source>
</reference>